<comment type="caution">
    <text evidence="6">The sequence shown here is derived from an EMBL/GenBank/DDBJ whole genome shotgun (WGS) entry which is preliminary data.</text>
</comment>
<dbReference type="InterPro" id="IPR026263">
    <property type="entry name" value="Alkaline_phosphatase_prok"/>
</dbReference>
<organism evidence="6 7">
    <name type="scientific">Neptunitalea lumnitzerae</name>
    <dbReference type="NCBI Taxonomy" id="2965509"/>
    <lineage>
        <taxon>Bacteria</taxon>
        <taxon>Pseudomonadati</taxon>
        <taxon>Bacteroidota</taxon>
        <taxon>Flavobacteriia</taxon>
        <taxon>Flavobacteriales</taxon>
        <taxon>Flavobacteriaceae</taxon>
        <taxon>Neptunitalea</taxon>
    </lineage>
</organism>
<dbReference type="Gene3D" id="3.40.720.10">
    <property type="entry name" value="Alkaline Phosphatase, subunit A"/>
    <property type="match status" value="1"/>
</dbReference>
<dbReference type="Gene3D" id="3.30.1360.150">
    <property type="match status" value="1"/>
</dbReference>
<name>A0ABQ5MHB3_9FLAO</name>
<dbReference type="EMBL" id="BRVO01000001">
    <property type="protein sequence ID" value="GLB48794.1"/>
    <property type="molecule type" value="Genomic_DNA"/>
</dbReference>
<dbReference type="RefSeq" id="WP_281764425.1">
    <property type="nucleotide sequence ID" value="NZ_BRVO01000001.1"/>
</dbReference>
<keyword evidence="2 4" id="KW-0479">Metal-binding</keyword>
<gene>
    <name evidence="6" type="primary">pafA</name>
    <name evidence="6" type="ORF">Y10_11620</name>
</gene>
<evidence type="ECO:0000313" key="7">
    <source>
        <dbReference type="Proteomes" id="UP001143543"/>
    </source>
</evidence>
<evidence type="ECO:0000256" key="1">
    <source>
        <dbReference type="ARBA" id="ARBA00022553"/>
    </source>
</evidence>
<dbReference type="Proteomes" id="UP001143543">
    <property type="component" value="Unassembled WGS sequence"/>
</dbReference>
<evidence type="ECO:0000256" key="4">
    <source>
        <dbReference type="PIRNR" id="PIRNR031924"/>
    </source>
</evidence>
<keyword evidence="1" id="KW-0597">Phosphoprotein</keyword>
<dbReference type="InterPro" id="IPR017850">
    <property type="entry name" value="Alkaline_phosphatase_core_sf"/>
</dbReference>
<reference evidence="6" key="1">
    <citation type="submission" date="2022-07" db="EMBL/GenBank/DDBJ databases">
        <title>Taxonomy of Novel Oxalotrophic and Methylotrophic Bacteria.</title>
        <authorList>
            <person name="Sahin N."/>
            <person name="Tani A."/>
        </authorList>
    </citation>
    <scope>NUCLEOTIDE SEQUENCE</scope>
    <source>
        <strain evidence="6">Y10</strain>
    </source>
</reference>
<evidence type="ECO:0000313" key="6">
    <source>
        <dbReference type="EMBL" id="GLB48794.1"/>
    </source>
</evidence>
<keyword evidence="3 5" id="KW-0732">Signal</keyword>
<dbReference type="NCBIfam" id="NF042991">
    <property type="entry name" value="alk_phos_PafA"/>
    <property type="match status" value="1"/>
</dbReference>
<evidence type="ECO:0000256" key="2">
    <source>
        <dbReference type="ARBA" id="ARBA00022723"/>
    </source>
</evidence>
<sequence>MQRSFLTFLLVLAAVVGQAQEETYQKPKLVVGIVVDQMRYDYIPRFWDRYGEGGFKKLINEGFNCKNNHYNYAPTKTGPGHASVYTGTTPATHGIIANDWYDKELKKYVYCAEDDSVQPIGTKDASHKMSPWRMLSSTMTDELKLATQGRGKVIGISVKDRGAILPAGHAADAAYWFQGKDEGAWITSSFYMNELPKWVTKFNKSKAAAAYKKSWNTLYDIETYTASGPDDTDFEGKFSGEERPVFPHDLKKLWLLNKGYDIIKATPYGNSITADFAIAALEGEQLGTDDITDFLAVSFSSTDYVGHKFGVNSVEVEDTYLRLDKDLERLLKALDEKVGKGNYTVFLTADHAAVQPPSYLKTRNIPAGYIDVAGIKEGISEFLETRFKSKNLIENVSNDQIFLNADELKKLNLTAEEVEKALAQELLNYDDVAQTYTATEMRAYNYTEGIPYKLQKGFNHKRSGNVIIVFKPAYISYSPTGSTHGSPYNYDANVPFLLYGFGVNHGSTYERTEITDIAPTICALLGISFPNGAIGNPVVKALK</sequence>
<keyword evidence="7" id="KW-1185">Reference proteome</keyword>
<feature type="signal peptide" evidence="5">
    <location>
        <begin position="1"/>
        <end position="19"/>
    </location>
</feature>
<dbReference type="Pfam" id="PF01663">
    <property type="entry name" value="Phosphodiest"/>
    <property type="match status" value="1"/>
</dbReference>
<dbReference type="PANTHER" id="PTHR10151">
    <property type="entry name" value="ECTONUCLEOTIDE PYROPHOSPHATASE/PHOSPHODIESTERASE"/>
    <property type="match status" value="1"/>
</dbReference>
<protein>
    <submittedName>
        <fullName evidence="6">Alkaline phosphatase family protein</fullName>
    </submittedName>
</protein>
<dbReference type="CDD" id="cd16016">
    <property type="entry name" value="AP-SPAP"/>
    <property type="match status" value="1"/>
</dbReference>
<dbReference type="PIRSF" id="PIRSF031924">
    <property type="entry name" value="Pi-irrepressible_AP"/>
    <property type="match status" value="1"/>
</dbReference>
<feature type="chain" id="PRO_5047401047" evidence="5">
    <location>
        <begin position="20"/>
        <end position="543"/>
    </location>
</feature>
<evidence type="ECO:0000256" key="3">
    <source>
        <dbReference type="ARBA" id="ARBA00022729"/>
    </source>
</evidence>
<accession>A0ABQ5MHB3</accession>
<dbReference type="PANTHER" id="PTHR10151:SF120">
    <property type="entry name" value="BIS(5'-ADENOSYL)-TRIPHOSPHATASE"/>
    <property type="match status" value="1"/>
</dbReference>
<proteinExistence type="predicted"/>
<dbReference type="SUPFAM" id="SSF53649">
    <property type="entry name" value="Alkaline phosphatase-like"/>
    <property type="match status" value="1"/>
</dbReference>
<evidence type="ECO:0000256" key="5">
    <source>
        <dbReference type="SAM" id="SignalP"/>
    </source>
</evidence>
<dbReference type="InterPro" id="IPR002591">
    <property type="entry name" value="Phosphodiest/P_Trfase"/>
</dbReference>